<dbReference type="InterPro" id="IPR051783">
    <property type="entry name" value="NAD(P)-dependent_oxidoreduct"/>
</dbReference>
<reference evidence="2 3" key="1">
    <citation type="submission" date="2016-02" db="EMBL/GenBank/DDBJ databases">
        <authorList>
            <person name="Wen L."/>
            <person name="He K."/>
            <person name="Yang H."/>
        </authorList>
    </citation>
    <scope>NUCLEOTIDE SEQUENCE [LARGE SCALE GENOMIC DNA]</scope>
    <source>
        <strain evidence="2 3">CD11_3</strain>
    </source>
</reference>
<protein>
    <submittedName>
        <fullName evidence="2">NAD(P)-dependent oxidoreductase</fullName>
    </submittedName>
</protein>
<feature type="domain" description="NAD(P)-binding" evidence="1">
    <location>
        <begin position="10"/>
        <end position="189"/>
    </location>
</feature>
<dbReference type="Gene3D" id="3.40.50.720">
    <property type="entry name" value="NAD(P)-binding Rossmann-like Domain"/>
    <property type="match status" value="1"/>
</dbReference>
<comment type="caution">
    <text evidence="2">The sequence shown here is derived from an EMBL/GenBank/DDBJ whole genome shotgun (WGS) entry which is preliminary data.</text>
</comment>
<dbReference type="SUPFAM" id="SSF51735">
    <property type="entry name" value="NAD(P)-binding Rossmann-fold domains"/>
    <property type="match status" value="1"/>
</dbReference>
<dbReference type="Proteomes" id="UP000076998">
    <property type="component" value="Unassembled WGS sequence"/>
</dbReference>
<accession>A0A177KD81</accession>
<dbReference type="PANTHER" id="PTHR48079:SF6">
    <property type="entry name" value="NAD(P)-BINDING DOMAIN-CONTAINING PROTEIN-RELATED"/>
    <property type="match status" value="1"/>
</dbReference>
<evidence type="ECO:0000259" key="1">
    <source>
        <dbReference type="Pfam" id="PF13460"/>
    </source>
</evidence>
<gene>
    <name evidence="2" type="ORF">AYL44_00445</name>
</gene>
<dbReference type="GO" id="GO:0004029">
    <property type="term" value="F:aldehyde dehydrogenase (NAD+) activity"/>
    <property type="evidence" value="ECO:0007669"/>
    <property type="project" value="TreeGrafter"/>
</dbReference>
<dbReference type="OrthoDB" id="9808276at2"/>
<proteinExistence type="predicted"/>
<name>A0A177KD81_9MICO</name>
<dbReference type="AlphaFoldDB" id="A0A177KD81"/>
<dbReference type="Pfam" id="PF13460">
    <property type="entry name" value="NAD_binding_10"/>
    <property type="match status" value="1"/>
</dbReference>
<dbReference type="EMBL" id="LSTV01000001">
    <property type="protein sequence ID" value="OAH50795.1"/>
    <property type="molecule type" value="Genomic_DNA"/>
</dbReference>
<dbReference type="PANTHER" id="PTHR48079">
    <property type="entry name" value="PROTEIN YEEZ"/>
    <property type="match status" value="1"/>
</dbReference>
<dbReference type="InterPro" id="IPR016040">
    <property type="entry name" value="NAD(P)-bd_dom"/>
</dbReference>
<dbReference type="RefSeq" id="WP_064001311.1">
    <property type="nucleotide sequence ID" value="NZ_LSTV01000001.1"/>
</dbReference>
<dbReference type="GO" id="GO:0005737">
    <property type="term" value="C:cytoplasm"/>
    <property type="evidence" value="ECO:0007669"/>
    <property type="project" value="TreeGrafter"/>
</dbReference>
<evidence type="ECO:0000313" key="2">
    <source>
        <dbReference type="EMBL" id="OAH50795.1"/>
    </source>
</evidence>
<evidence type="ECO:0000313" key="3">
    <source>
        <dbReference type="Proteomes" id="UP000076998"/>
    </source>
</evidence>
<sequence length="269" mass="28534">MTPSRTLVVGSGRIGSRVAAALRDAGGEVWTLRRSAASEPDDHHIAADLSRPLERPLPAVDAVVVTLPPGDDDFLAMAASHLAAALPAAPRRTVWVSSTRVFEGYGDDRPLTEADDPRPAGPRAQQLVDGEVRAVDLLDGVILRPAGIYGPGRDRLIRQVQAGAPVDHERRTNRIHETDVVRTILALLAADAPPRVLHGADERPATLGEVVTFLAGRLGVPVPPRGAPGDRRGTVLDGALLRSVVGPLVYPTFEDGYGEMLADAGARER</sequence>
<organism evidence="2 3">
    <name type="scientific">Microbacterium oleivorans</name>
    <dbReference type="NCBI Taxonomy" id="273677"/>
    <lineage>
        <taxon>Bacteria</taxon>
        <taxon>Bacillati</taxon>
        <taxon>Actinomycetota</taxon>
        <taxon>Actinomycetes</taxon>
        <taxon>Micrococcales</taxon>
        <taxon>Microbacteriaceae</taxon>
        <taxon>Microbacterium</taxon>
    </lineage>
</organism>
<dbReference type="InterPro" id="IPR036291">
    <property type="entry name" value="NAD(P)-bd_dom_sf"/>
</dbReference>